<dbReference type="RefSeq" id="WP_166395011.1">
    <property type="nucleotide sequence ID" value="NZ_CP045121.1"/>
</dbReference>
<evidence type="ECO:0008006" key="4">
    <source>
        <dbReference type="Google" id="ProtNLM"/>
    </source>
</evidence>
<evidence type="ECO:0000313" key="2">
    <source>
        <dbReference type="EMBL" id="QIN77334.1"/>
    </source>
</evidence>
<dbReference type="InterPro" id="IPR011049">
    <property type="entry name" value="Serralysin-like_metalloprot_C"/>
</dbReference>
<name>A0A6G8PSJ5_9ACTN</name>
<dbReference type="Pfam" id="PF00353">
    <property type="entry name" value="HemolysinCabind"/>
    <property type="match status" value="1"/>
</dbReference>
<organism evidence="2 3">
    <name type="scientific">Rubrobacter marinus</name>
    <dbReference type="NCBI Taxonomy" id="2653852"/>
    <lineage>
        <taxon>Bacteria</taxon>
        <taxon>Bacillati</taxon>
        <taxon>Actinomycetota</taxon>
        <taxon>Rubrobacteria</taxon>
        <taxon>Rubrobacterales</taxon>
        <taxon>Rubrobacteraceae</taxon>
        <taxon>Rubrobacter</taxon>
    </lineage>
</organism>
<dbReference type="InterPro" id="IPR001343">
    <property type="entry name" value="Hemolysn_Ca-bd"/>
</dbReference>
<keyword evidence="3" id="KW-1185">Reference proteome</keyword>
<feature type="region of interest" description="Disordered" evidence="1">
    <location>
        <begin position="1"/>
        <end position="23"/>
    </location>
</feature>
<accession>A0A6G8PSJ5</accession>
<reference evidence="2 3" key="1">
    <citation type="submission" date="2019-10" db="EMBL/GenBank/DDBJ databases">
        <title>Rubrobacter sp nov SCSIO 52915 isolated from a deep-sea sediment in the South China Sea.</title>
        <authorList>
            <person name="Chen R.W."/>
        </authorList>
    </citation>
    <scope>NUCLEOTIDE SEQUENCE [LARGE SCALE GENOMIC DNA]</scope>
    <source>
        <strain evidence="2 3">SCSIO 52915</strain>
    </source>
</reference>
<dbReference type="KEGG" id="rmar:GBA65_01070"/>
<sequence>MSLTQERHAVPRDPAGAPRAGELAARDSRASWAAVLLVAAGLLLMAPTAAQALVSGVYGSEDGEVLRGSDWDERVTGLGGEDELYGGPGADKLSSGAGDDFLEASDGERDLVSCGRGVDVASVDFVDLVADDCERVYPG</sequence>
<dbReference type="GO" id="GO:0005509">
    <property type="term" value="F:calcium ion binding"/>
    <property type="evidence" value="ECO:0007669"/>
    <property type="project" value="InterPro"/>
</dbReference>
<feature type="region of interest" description="Disordered" evidence="1">
    <location>
        <begin position="77"/>
        <end position="100"/>
    </location>
</feature>
<proteinExistence type="predicted"/>
<evidence type="ECO:0000313" key="3">
    <source>
        <dbReference type="Proteomes" id="UP000502706"/>
    </source>
</evidence>
<evidence type="ECO:0000256" key="1">
    <source>
        <dbReference type="SAM" id="MobiDB-lite"/>
    </source>
</evidence>
<dbReference type="Proteomes" id="UP000502706">
    <property type="component" value="Chromosome"/>
</dbReference>
<dbReference type="EMBL" id="CP045121">
    <property type="protein sequence ID" value="QIN77334.1"/>
    <property type="molecule type" value="Genomic_DNA"/>
</dbReference>
<dbReference type="AlphaFoldDB" id="A0A6G8PSJ5"/>
<protein>
    <recommendedName>
        <fullName evidence="4">Alkaline phosphatase</fullName>
    </recommendedName>
</protein>
<feature type="compositionally biased region" description="Basic and acidic residues" evidence="1">
    <location>
        <begin position="1"/>
        <end position="11"/>
    </location>
</feature>
<dbReference type="SUPFAM" id="SSF51120">
    <property type="entry name" value="beta-Roll"/>
    <property type="match status" value="1"/>
</dbReference>
<dbReference type="Gene3D" id="2.150.10.10">
    <property type="entry name" value="Serralysin-like metalloprotease, C-terminal"/>
    <property type="match status" value="1"/>
</dbReference>
<gene>
    <name evidence="2" type="ORF">GBA65_01070</name>
</gene>